<dbReference type="Pfam" id="PF00650">
    <property type="entry name" value="CRAL_TRIO"/>
    <property type="match status" value="1"/>
</dbReference>
<evidence type="ECO:0000256" key="1">
    <source>
        <dbReference type="SAM" id="MobiDB-lite"/>
    </source>
</evidence>
<feature type="domain" description="CRAL-TRIO" evidence="2">
    <location>
        <begin position="129"/>
        <end position="294"/>
    </location>
</feature>
<proteinExistence type="predicted"/>
<dbReference type="PANTHER" id="PTHR10174">
    <property type="entry name" value="ALPHA-TOCOPHEROL TRANSFER PROTEIN-RELATED"/>
    <property type="match status" value="1"/>
</dbReference>
<dbReference type="AlphaFoldDB" id="A0ABD2WUX7"/>
<dbReference type="InterPro" id="IPR036865">
    <property type="entry name" value="CRAL-TRIO_dom_sf"/>
</dbReference>
<comment type="caution">
    <text evidence="3">The sequence shown here is derived from an EMBL/GenBank/DDBJ whole genome shotgun (WGS) entry which is preliminary data.</text>
</comment>
<organism evidence="3 4">
    <name type="scientific">Trichogramma kaykai</name>
    <dbReference type="NCBI Taxonomy" id="54128"/>
    <lineage>
        <taxon>Eukaryota</taxon>
        <taxon>Metazoa</taxon>
        <taxon>Ecdysozoa</taxon>
        <taxon>Arthropoda</taxon>
        <taxon>Hexapoda</taxon>
        <taxon>Insecta</taxon>
        <taxon>Pterygota</taxon>
        <taxon>Neoptera</taxon>
        <taxon>Endopterygota</taxon>
        <taxon>Hymenoptera</taxon>
        <taxon>Apocrita</taxon>
        <taxon>Proctotrupomorpha</taxon>
        <taxon>Chalcidoidea</taxon>
        <taxon>Trichogrammatidae</taxon>
        <taxon>Trichogramma</taxon>
    </lineage>
</organism>
<dbReference type="Gene3D" id="3.40.525.10">
    <property type="entry name" value="CRAL-TRIO lipid binding domain"/>
    <property type="match status" value="1"/>
</dbReference>
<gene>
    <name evidence="3" type="ORF">TKK_008990</name>
</gene>
<dbReference type="CDD" id="cd00170">
    <property type="entry name" value="SEC14"/>
    <property type="match status" value="1"/>
</dbReference>
<reference evidence="3 4" key="1">
    <citation type="journal article" date="2024" name="bioRxiv">
        <title>A reference genome for Trichogramma kaykai: A tiny desert-dwelling parasitoid wasp with competing sex-ratio distorters.</title>
        <authorList>
            <person name="Culotta J."/>
            <person name="Lindsey A.R."/>
        </authorList>
    </citation>
    <scope>NUCLEOTIDE SEQUENCE [LARGE SCALE GENOMIC DNA]</scope>
    <source>
        <strain evidence="3 4">KSX58</strain>
    </source>
</reference>
<keyword evidence="4" id="KW-1185">Reference proteome</keyword>
<evidence type="ECO:0000313" key="4">
    <source>
        <dbReference type="Proteomes" id="UP001627154"/>
    </source>
</evidence>
<dbReference type="Gene3D" id="1.20.5.1200">
    <property type="entry name" value="Alpha-tocopherol transfer"/>
    <property type="match status" value="1"/>
</dbReference>
<dbReference type="Gene3D" id="1.10.8.20">
    <property type="entry name" value="N-terminal domain of phosphatidylinositol transfer protein sec14p"/>
    <property type="match status" value="1"/>
</dbReference>
<dbReference type="InterPro" id="IPR001251">
    <property type="entry name" value="CRAL-TRIO_dom"/>
</dbReference>
<dbReference type="EMBL" id="JBJJXI010000067">
    <property type="protein sequence ID" value="KAL3396938.1"/>
    <property type="molecule type" value="Genomic_DNA"/>
</dbReference>
<evidence type="ECO:0000259" key="2">
    <source>
        <dbReference type="PROSITE" id="PS50191"/>
    </source>
</evidence>
<feature type="region of interest" description="Disordered" evidence="1">
    <location>
        <begin position="1"/>
        <end position="20"/>
    </location>
</feature>
<dbReference type="SMART" id="SM01100">
    <property type="entry name" value="CRAL_TRIO_N"/>
    <property type="match status" value="1"/>
</dbReference>
<dbReference type="Proteomes" id="UP001627154">
    <property type="component" value="Unassembled WGS sequence"/>
</dbReference>
<dbReference type="InterPro" id="IPR011074">
    <property type="entry name" value="CRAL/TRIO_N_dom"/>
</dbReference>
<dbReference type="SMART" id="SM00516">
    <property type="entry name" value="SEC14"/>
    <property type="match status" value="1"/>
</dbReference>
<dbReference type="PROSITE" id="PS50191">
    <property type="entry name" value="CRAL_TRIO"/>
    <property type="match status" value="1"/>
</dbReference>
<protein>
    <recommendedName>
        <fullName evidence="2">CRAL-TRIO domain-containing protein</fullName>
    </recommendedName>
</protein>
<dbReference type="SUPFAM" id="SSF46938">
    <property type="entry name" value="CRAL/TRIO N-terminal domain"/>
    <property type="match status" value="1"/>
</dbReference>
<sequence>MTSQAEAAQNGGGGGGGSRRARLREKLNSVSHPMIGGLPFSLDFNELSDEWKAYAAEELRETPENVEEGLKILREKLAGEPDLVVPTTQEHLEKFLRPCKWYPDSAFELMKRFYKYRASHPKYCQDLTPTNERTVIMSGVLSPLPRINDDGVRVFLIEAGKKWKPKEVTLDQMFRGVIFYLEAAISEPRAQVCGVRVIVDMDGLSLSQVTHFTPSFAGAVAEFVQRCLPCRLKGIHIVNQPIIFNMVFAFFKPFLHEKMRKRIVFHGTNWGSLKPFFDAATLPKKYGGELDFAEDPVLSEKFFSYVMNFEDEFLASSKNGYVKPQKS</sequence>
<dbReference type="InterPro" id="IPR036273">
    <property type="entry name" value="CRAL/TRIO_N_dom_sf"/>
</dbReference>
<name>A0ABD2WUX7_9HYME</name>
<accession>A0ABD2WUX7</accession>
<dbReference type="SUPFAM" id="SSF52087">
    <property type="entry name" value="CRAL/TRIO domain"/>
    <property type="match status" value="1"/>
</dbReference>
<dbReference type="PANTHER" id="PTHR10174:SF220">
    <property type="entry name" value="LD41874P"/>
    <property type="match status" value="1"/>
</dbReference>
<dbReference type="PRINTS" id="PR00180">
    <property type="entry name" value="CRETINALDHBP"/>
</dbReference>
<evidence type="ECO:0000313" key="3">
    <source>
        <dbReference type="EMBL" id="KAL3396938.1"/>
    </source>
</evidence>